<dbReference type="EMBL" id="AMKT01000073">
    <property type="protein sequence ID" value="OXG14919.1"/>
    <property type="molecule type" value="Genomic_DNA"/>
</dbReference>
<dbReference type="GO" id="GO:0016491">
    <property type="term" value="F:oxidoreductase activity"/>
    <property type="evidence" value="ECO:0007669"/>
    <property type="project" value="UniProtKB-KW"/>
</dbReference>
<dbReference type="SUPFAM" id="SSF51735">
    <property type="entry name" value="NAD(P)-binding Rossmann-fold domains"/>
    <property type="match status" value="1"/>
</dbReference>
<gene>
    <name evidence="6" type="ORF">C361_05627</name>
</gene>
<comment type="caution">
    <text evidence="6">The sequence shown here is derived from an EMBL/GenBank/DDBJ whole genome shotgun (WGS) entry which is preliminary data.</text>
</comment>
<dbReference type="PANTHER" id="PTHR43333">
    <property type="entry name" value="2-HACID_DH_C DOMAIN-CONTAINING PROTEIN"/>
    <property type="match status" value="1"/>
</dbReference>
<proteinExistence type="predicted"/>
<dbReference type="Proteomes" id="UP000199727">
    <property type="component" value="Unassembled WGS sequence"/>
</dbReference>
<dbReference type="FunFam" id="3.40.50.720:FF:000363">
    <property type="entry name" value="D-isomer specific 2-hydroxyacid dehydrogenase"/>
    <property type="match status" value="1"/>
</dbReference>
<keyword evidence="1" id="KW-0560">Oxidoreductase</keyword>
<dbReference type="InterPro" id="IPR006140">
    <property type="entry name" value="D-isomer_DH_NAD-bd"/>
</dbReference>
<dbReference type="GO" id="GO:0051287">
    <property type="term" value="F:NAD binding"/>
    <property type="evidence" value="ECO:0007669"/>
    <property type="project" value="InterPro"/>
</dbReference>
<sequence>MTKSLYAFFSIILLFSVSSSVAFASPQAQHHQHAMASSHHLSEHITNSGHNRTAPSLETLIVTVPVSAEKLAEVKTHFKTVHIFAEEETVTKEAAREAEVWYSNYLGIPKEIEYEDVPNLKLVQLTSAGANLALNCPVLKNEEARKRIDISSASGIHAISIPQWIISQTVSLYMHLYLQTFNLRTNQTWTRDIPQLPQHNGTKYGNSGKSLYGKTAGLLGYGHIARETARLLKAFNVNVIAANSNGQKRRDDGYLIPGTGDADGSIPSAYYSTSDEESFKTFLSKSDILIASLPSTPQTRYLLNQELFSLLPEGAVFLNVGRGDLVKSEDLLAALASGPLSGVALDVTDPEPLPDNHPLYSHPQVIITPHTSSNIEGYFDVGADLLIENVRRVRKGGKAINKVDPEKGY</sequence>
<evidence type="ECO:0000259" key="5">
    <source>
        <dbReference type="Pfam" id="PF02826"/>
    </source>
</evidence>
<name>A0A854Q8V3_CRYNE</name>
<dbReference type="OrthoDB" id="298012at2759"/>
<evidence type="ECO:0000313" key="6">
    <source>
        <dbReference type="EMBL" id="OXG14919.1"/>
    </source>
</evidence>
<dbReference type="Gene3D" id="3.40.50.720">
    <property type="entry name" value="NAD(P)-binding Rossmann-like Domain"/>
    <property type="match status" value="2"/>
</dbReference>
<evidence type="ECO:0000256" key="3">
    <source>
        <dbReference type="SAM" id="MobiDB-lite"/>
    </source>
</evidence>
<keyword evidence="4" id="KW-0732">Signal</keyword>
<evidence type="ECO:0000256" key="2">
    <source>
        <dbReference type="ARBA" id="ARBA00023027"/>
    </source>
</evidence>
<protein>
    <submittedName>
        <fullName evidence="6">Oxidoreductase</fullName>
    </submittedName>
</protein>
<keyword evidence="2" id="KW-0520">NAD</keyword>
<accession>A0A854Q8V3</accession>
<evidence type="ECO:0000313" key="7">
    <source>
        <dbReference type="Proteomes" id="UP000199727"/>
    </source>
</evidence>
<feature type="domain" description="D-isomer specific 2-hydroxyacid dehydrogenase NAD-binding" evidence="5">
    <location>
        <begin position="203"/>
        <end position="372"/>
    </location>
</feature>
<feature type="region of interest" description="Disordered" evidence="3">
    <location>
        <begin position="33"/>
        <end position="52"/>
    </location>
</feature>
<dbReference type="InterPro" id="IPR036291">
    <property type="entry name" value="NAD(P)-bd_dom_sf"/>
</dbReference>
<dbReference type="Pfam" id="PF02826">
    <property type="entry name" value="2-Hacid_dh_C"/>
    <property type="match status" value="1"/>
</dbReference>
<dbReference type="AlphaFoldDB" id="A0A854Q8V3"/>
<evidence type="ECO:0000256" key="4">
    <source>
        <dbReference type="SAM" id="SignalP"/>
    </source>
</evidence>
<reference evidence="6 7" key="1">
    <citation type="submission" date="2017-06" db="EMBL/GenBank/DDBJ databases">
        <title>Global population genomics of the pathogenic fungus Cryptococcus neoformans var. grubii.</title>
        <authorList>
            <person name="Cuomo C."/>
            <person name="Litvintseva A."/>
            <person name="Chen Y."/>
            <person name="Young S."/>
            <person name="Zeng Q."/>
            <person name="Chapman S."/>
            <person name="Gujja S."/>
            <person name="Saif S."/>
            <person name="Birren B."/>
        </authorList>
    </citation>
    <scope>NUCLEOTIDE SEQUENCE [LARGE SCALE GENOMIC DNA]</scope>
    <source>
        <strain evidence="6 7">Tu259-1</strain>
    </source>
</reference>
<dbReference type="PANTHER" id="PTHR43333:SF1">
    <property type="entry name" value="D-ISOMER SPECIFIC 2-HYDROXYACID DEHYDROGENASE NAD-BINDING DOMAIN-CONTAINING PROTEIN"/>
    <property type="match status" value="1"/>
</dbReference>
<evidence type="ECO:0000256" key="1">
    <source>
        <dbReference type="ARBA" id="ARBA00023002"/>
    </source>
</evidence>
<feature type="signal peptide" evidence="4">
    <location>
        <begin position="1"/>
        <end position="24"/>
    </location>
</feature>
<feature type="chain" id="PRO_5032813933" evidence="4">
    <location>
        <begin position="25"/>
        <end position="409"/>
    </location>
</feature>
<organism evidence="6 7">
    <name type="scientific">Cryptococcus neoformans Tu259-1</name>
    <dbReference type="NCBI Taxonomy" id="1230072"/>
    <lineage>
        <taxon>Eukaryota</taxon>
        <taxon>Fungi</taxon>
        <taxon>Dikarya</taxon>
        <taxon>Basidiomycota</taxon>
        <taxon>Agaricomycotina</taxon>
        <taxon>Tremellomycetes</taxon>
        <taxon>Tremellales</taxon>
        <taxon>Cryptococcaceae</taxon>
        <taxon>Cryptococcus</taxon>
        <taxon>Cryptococcus neoformans species complex</taxon>
    </lineage>
</organism>